<evidence type="ECO:0000313" key="2">
    <source>
        <dbReference type="EMBL" id="KZM88074.1"/>
    </source>
</evidence>
<accession>A0A164TWI4</accession>
<name>A0A164TWI4_DAUCS</name>
<dbReference type="InterPro" id="IPR051283">
    <property type="entry name" value="Sec_Metabolite_Acyltrans"/>
</dbReference>
<dbReference type="Gene3D" id="3.30.559.10">
    <property type="entry name" value="Chloramphenicol acetyltransferase-like domain"/>
    <property type="match status" value="2"/>
</dbReference>
<organism evidence="2">
    <name type="scientific">Daucus carota subsp. sativus</name>
    <name type="common">Carrot</name>
    <dbReference type="NCBI Taxonomy" id="79200"/>
    <lineage>
        <taxon>Eukaryota</taxon>
        <taxon>Viridiplantae</taxon>
        <taxon>Streptophyta</taxon>
        <taxon>Embryophyta</taxon>
        <taxon>Tracheophyta</taxon>
        <taxon>Spermatophyta</taxon>
        <taxon>Magnoliopsida</taxon>
        <taxon>eudicotyledons</taxon>
        <taxon>Gunneridae</taxon>
        <taxon>Pentapetalae</taxon>
        <taxon>asterids</taxon>
        <taxon>campanulids</taxon>
        <taxon>Apiales</taxon>
        <taxon>Apiaceae</taxon>
        <taxon>Apioideae</taxon>
        <taxon>Scandiceae</taxon>
        <taxon>Daucinae</taxon>
        <taxon>Daucus</taxon>
        <taxon>Daucus sect. Daucus</taxon>
    </lineage>
</organism>
<proteinExistence type="predicted"/>
<sequence>MCSQPVQHISEYFIKPSHLSQDSKQVIHLATWDLAMLSFHYIQRGLLFRKPEAQDNFIQVFLQKLKDALSLTLAHFYPLAGRLAKKQDSHSFVLFVDCVNSPGARFVHSSVDTTVSDILSPPYVPMIVRSFFDHHKAVNYDGLNMSLLTVQVTELIDGIFIGCSINHSVADGTSFWNFFNTLSAIFQGSGVTSPPIHERWFPDGYGPFFRLPFTRDDQFITRYDAPILKEKIFHFSVANLARIKAKTNALCKDRAVRISSLQAFKLLANNFEWAALQLNKTILEHNDKSVRKSVATWLQTQRPNQLGQLADPGNIVVSSSPRFNMYGNEFGFGKPVAVLGGYGNLFNGRVTLFQGSEGGGSIDTGICLNPKIMNALECDEEFLDALNSSRYQLKTPARLPYLAKTPQYIKSLKFCLNLAISVM</sequence>
<dbReference type="Pfam" id="PF02458">
    <property type="entry name" value="Transferase"/>
    <property type="match status" value="2"/>
</dbReference>
<dbReference type="PANTHER" id="PTHR31896">
    <property type="entry name" value="FAMILY REGULATORY PROTEIN, PUTATIVE (AFU_ORTHOLOGUE AFUA_3G14730)-RELATED"/>
    <property type="match status" value="1"/>
</dbReference>
<reference evidence="2" key="1">
    <citation type="journal article" date="2016" name="Nat. Genet.">
        <title>A high-quality carrot genome assembly provides new insights into carotenoid accumulation and asterid genome evolution.</title>
        <authorList>
            <person name="Iorizzo M."/>
            <person name="Ellison S."/>
            <person name="Senalik D."/>
            <person name="Zeng P."/>
            <person name="Satapoomin P."/>
            <person name="Huang J."/>
            <person name="Bowman M."/>
            <person name="Iovene M."/>
            <person name="Sanseverino W."/>
            <person name="Cavagnaro P."/>
            <person name="Yildiz M."/>
            <person name="Macko-Podgorni A."/>
            <person name="Moranska E."/>
            <person name="Grzebelus E."/>
            <person name="Grzebelus D."/>
            <person name="Ashrafi H."/>
            <person name="Zheng Z."/>
            <person name="Cheng S."/>
            <person name="Spooner D."/>
            <person name="Van Deynze A."/>
            <person name="Simon P."/>
        </authorList>
    </citation>
    <scope>NUCLEOTIDE SEQUENCE [LARGE SCALE GENOMIC DNA]</scope>
    <source>
        <tissue evidence="2">Leaf</tissue>
    </source>
</reference>
<dbReference type="STRING" id="79200.A0A164TWI4"/>
<dbReference type="InterPro" id="IPR023213">
    <property type="entry name" value="CAT-like_dom_sf"/>
</dbReference>
<evidence type="ECO:0008006" key="3">
    <source>
        <dbReference type="Google" id="ProtNLM"/>
    </source>
</evidence>
<dbReference type="Gramene" id="KZM88074">
    <property type="protein sequence ID" value="KZM88074"/>
    <property type="gene ID" value="DCAR_025149"/>
</dbReference>
<dbReference type="PANTHER" id="PTHR31896:SF12">
    <property type="entry name" value="HXXXD-TYPE ACYL-TRANSFERASE FAMILY PROTEIN"/>
    <property type="match status" value="1"/>
</dbReference>
<dbReference type="GO" id="GO:0016740">
    <property type="term" value="F:transferase activity"/>
    <property type="evidence" value="ECO:0007669"/>
    <property type="project" value="UniProtKB-KW"/>
</dbReference>
<dbReference type="AlphaFoldDB" id="A0A164TWI4"/>
<evidence type="ECO:0000256" key="1">
    <source>
        <dbReference type="ARBA" id="ARBA00022679"/>
    </source>
</evidence>
<dbReference type="EMBL" id="LNRQ01000007">
    <property type="protein sequence ID" value="KZM88074.1"/>
    <property type="molecule type" value="Genomic_DNA"/>
</dbReference>
<protein>
    <recommendedName>
        <fullName evidence="3">Acetyltransferase</fullName>
    </recommendedName>
</protein>
<gene>
    <name evidence="2" type="ORF">DCAR_025149</name>
</gene>
<keyword evidence="1" id="KW-0808">Transferase</keyword>
<comment type="caution">
    <text evidence="2">The sequence shown here is derived from an EMBL/GenBank/DDBJ whole genome shotgun (WGS) entry which is preliminary data.</text>
</comment>
<dbReference type="OMA" id="VWISITR"/>